<accession>Q6CWV6</accession>
<dbReference type="KEGG" id="kla:KLLA0_B01177g"/>
<dbReference type="InterPro" id="IPR000620">
    <property type="entry name" value="EamA_dom"/>
</dbReference>
<dbReference type="RefSeq" id="XP_451583.1">
    <property type="nucleotide sequence ID" value="XM_451583.1"/>
</dbReference>
<dbReference type="Pfam" id="PF00892">
    <property type="entry name" value="EamA"/>
    <property type="match status" value="1"/>
</dbReference>
<dbReference type="PaxDb" id="284590-Q6CWV6"/>
<dbReference type="HOGENOM" id="CLU_026578_1_0_1"/>
<evidence type="ECO:0000256" key="1">
    <source>
        <dbReference type="ARBA" id="ARBA00004141"/>
    </source>
</evidence>
<dbReference type="SUPFAM" id="SSF103481">
    <property type="entry name" value="Multidrug resistance efflux transporter EmrE"/>
    <property type="match status" value="2"/>
</dbReference>
<evidence type="ECO:0000256" key="2">
    <source>
        <dbReference type="ARBA" id="ARBA00022692"/>
    </source>
</evidence>
<dbReference type="GeneID" id="2897026"/>
<evidence type="ECO:0000313" key="8">
    <source>
        <dbReference type="EMBL" id="CAH01976.1"/>
    </source>
</evidence>
<feature type="transmembrane region" description="Helical" evidence="6">
    <location>
        <begin position="45"/>
        <end position="62"/>
    </location>
</feature>
<name>Q6CWV6_KLULA</name>
<dbReference type="GO" id="GO:0000329">
    <property type="term" value="C:fungal-type vacuole membrane"/>
    <property type="evidence" value="ECO:0007669"/>
    <property type="project" value="TreeGrafter"/>
</dbReference>
<dbReference type="Proteomes" id="UP000000598">
    <property type="component" value="Chromosome B"/>
</dbReference>
<dbReference type="OMA" id="MYGVYTI"/>
<dbReference type="AlphaFoldDB" id="Q6CWV6"/>
<dbReference type="STRING" id="284590.Q6CWV6"/>
<feature type="transmembrane region" description="Helical" evidence="6">
    <location>
        <begin position="12"/>
        <end position="33"/>
    </location>
</feature>
<dbReference type="InterPro" id="IPR037185">
    <property type="entry name" value="EmrE-like"/>
</dbReference>
<evidence type="ECO:0000256" key="3">
    <source>
        <dbReference type="ARBA" id="ARBA00022989"/>
    </source>
</evidence>
<dbReference type="eggNOG" id="KOG2765">
    <property type="taxonomic scope" value="Eukaryota"/>
</dbReference>
<feature type="transmembrane region" description="Helical" evidence="6">
    <location>
        <begin position="345"/>
        <end position="365"/>
    </location>
</feature>
<dbReference type="PANTHER" id="PTHR23051:SF0">
    <property type="entry name" value="SOLUTE CARRIER FAMILY 35 MEMBER F5"/>
    <property type="match status" value="1"/>
</dbReference>
<dbReference type="FunCoup" id="Q6CWV6">
    <property type="interactions" value="458"/>
</dbReference>
<comment type="subcellular location">
    <subcellularLocation>
        <location evidence="1">Membrane</location>
        <topology evidence="1">Multi-pass membrane protein</topology>
    </subcellularLocation>
</comment>
<feature type="transmembrane region" description="Helical" evidence="6">
    <location>
        <begin position="281"/>
        <end position="305"/>
    </location>
</feature>
<proteinExistence type="predicted"/>
<keyword evidence="2 6" id="KW-0812">Transmembrane</keyword>
<organism evidence="8 9">
    <name type="scientific">Kluyveromyces lactis (strain ATCC 8585 / CBS 2359 / DSM 70799 / NBRC 1267 / NRRL Y-1140 / WM37)</name>
    <name type="common">Yeast</name>
    <name type="synonym">Candida sphaerica</name>
    <dbReference type="NCBI Taxonomy" id="284590"/>
    <lineage>
        <taxon>Eukaryota</taxon>
        <taxon>Fungi</taxon>
        <taxon>Dikarya</taxon>
        <taxon>Ascomycota</taxon>
        <taxon>Saccharomycotina</taxon>
        <taxon>Saccharomycetes</taxon>
        <taxon>Saccharomycetales</taxon>
        <taxon>Saccharomycetaceae</taxon>
        <taxon>Kluyveromyces</taxon>
    </lineage>
</organism>
<sequence length="414" mass="46074">MTGSIRSQSKKWTLGLVLLGVVVLLWVLSSFLINMIFEDNSYRKPFFITYLNTASFIFYLVPTFKNVWHKYKTTGKLNIHDELILEEEGQAIPNGTANNNTHVGTDSDDDDTAATVVDEHSSLVSKDSSDPTIKLPLRSTIKLSAQFCILWFLANLVTNASLSYTSVASQTILSSTSSFFTLLVSALCHVESVNKIKVLGSIVSFIGIIMVTKSDYSYVTASKIHFAIPYKFHNGIDYDNTSPVTIIIGNILALAGALFYGVYSTLLKLKVQDESRINMKIFFGFVGLFTLVFLWPALILLHFTGKETFEWPSSPRVLSIILTNCLITFISDFCWAKAMLLTSPLIVTVGLSTTIPLAMVGDFVFKEKPMTALYLFGAVLICGSFFIVNRNAEEETINHVIDEMADNNQLRYSV</sequence>
<reference evidence="8 9" key="1">
    <citation type="journal article" date="2004" name="Nature">
        <title>Genome evolution in yeasts.</title>
        <authorList>
            <consortium name="Genolevures"/>
            <person name="Dujon B."/>
            <person name="Sherman D."/>
            <person name="Fischer G."/>
            <person name="Durrens P."/>
            <person name="Casaregola S."/>
            <person name="Lafontaine I."/>
            <person name="de Montigny J."/>
            <person name="Marck C."/>
            <person name="Neuveglise C."/>
            <person name="Talla E."/>
            <person name="Goffard N."/>
            <person name="Frangeul L."/>
            <person name="Aigle M."/>
            <person name="Anthouard V."/>
            <person name="Babour A."/>
            <person name="Barbe V."/>
            <person name="Barnay S."/>
            <person name="Blanchin S."/>
            <person name="Beckerich J.M."/>
            <person name="Beyne E."/>
            <person name="Bleykasten C."/>
            <person name="Boisrame A."/>
            <person name="Boyer J."/>
            <person name="Cattolico L."/>
            <person name="Confanioleri F."/>
            <person name="de Daruvar A."/>
            <person name="Despons L."/>
            <person name="Fabre E."/>
            <person name="Fairhead C."/>
            <person name="Ferry-Dumazet H."/>
            <person name="Groppi A."/>
            <person name="Hantraye F."/>
            <person name="Hennequin C."/>
            <person name="Jauniaux N."/>
            <person name="Joyet P."/>
            <person name="Kachouri R."/>
            <person name="Kerrest A."/>
            <person name="Koszul R."/>
            <person name="Lemaire M."/>
            <person name="Lesur I."/>
            <person name="Ma L."/>
            <person name="Muller H."/>
            <person name="Nicaud J.M."/>
            <person name="Nikolski M."/>
            <person name="Oztas S."/>
            <person name="Ozier-Kalogeropoulos O."/>
            <person name="Pellenz S."/>
            <person name="Potier S."/>
            <person name="Richard G.F."/>
            <person name="Straub M.L."/>
            <person name="Suleau A."/>
            <person name="Swennene D."/>
            <person name="Tekaia F."/>
            <person name="Wesolowski-Louvel M."/>
            <person name="Westhof E."/>
            <person name="Wirth B."/>
            <person name="Zeniou-Meyer M."/>
            <person name="Zivanovic I."/>
            <person name="Bolotin-Fukuhara M."/>
            <person name="Thierry A."/>
            <person name="Bouchier C."/>
            <person name="Caudron B."/>
            <person name="Scarpelli C."/>
            <person name="Gaillardin C."/>
            <person name="Weissenbach J."/>
            <person name="Wincker P."/>
            <person name="Souciet J.L."/>
        </authorList>
    </citation>
    <scope>NUCLEOTIDE SEQUENCE [LARGE SCALE GENOMIC DNA]</scope>
    <source>
        <strain evidence="9">ATCC 8585 / CBS 2359 / DSM 70799 / NBRC 1267 / NRRL Y-1140 / WM37</strain>
    </source>
</reference>
<evidence type="ECO:0000256" key="5">
    <source>
        <dbReference type="SAM" id="MobiDB-lite"/>
    </source>
</evidence>
<protein>
    <submittedName>
        <fullName evidence="8">KLLA0B01177p</fullName>
    </submittedName>
</protein>
<evidence type="ECO:0000313" key="9">
    <source>
        <dbReference type="Proteomes" id="UP000000598"/>
    </source>
</evidence>
<dbReference type="PANTHER" id="PTHR23051">
    <property type="entry name" value="SOLUTE CARRIER FAMILY 35, MEMBER F5"/>
    <property type="match status" value="1"/>
</dbReference>
<feature type="compositionally biased region" description="Polar residues" evidence="5">
    <location>
        <begin position="93"/>
        <end position="104"/>
    </location>
</feature>
<evidence type="ECO:0000256" key="6">
    <source>
        <dbReference type="SAM" id="Phobius"/>
    </source>
</evidence>
<feature type="transmembrane region" description="Helical" evidence="6">
    <location>
        <begin position="371"/>
        <end position="388"/>
    </location>
</feature>
<keyword evidence="3 6" id="KW-1133">Transmembrane helix</keyword>
<feature type="domain" description="EamA" evidence="7">
    <location>
        <begin position="148"/>
        <end position="212"/>
    </location>
</feature>
<feature type="transmembrane region" description="Helical" evidence="6">
    <location>
        <begin position="317"/>
        <end position="336"/>
    </location>
</feature>
<gene>
    <name evidence="8" type="ORF">KLLA0_B01177g</name>
</gene>
<feature type="region of interest" description="Disordered" evidence="5">
    <location>
        <begin position="92"/>
        <end position="112"/>
    </location>
</feature>
<dbReference type="EMBL" id="CR382122">
    <property type="protein sequence ID" value="CAH01976.1"/>
    <property type="molecule type" value="Genomic_DNA"/>
</dbReference>
<dbReference type="InParanoid" id="Q6CWV6"/>
<feature type="transmembrane region" description="Helical" evidence="6">
    <location>
        <begin position="196"/>
        <end position="212"/>
    </location>
</feature>
<evidence type="ECO:0000259" key="7">
    <source>
        <dbReference type="Pfam" id="PF00892"/>
    </source>
</evidence>
<keyword evidence="9" id="KW-1185">Reference proteome</keyword>
<feature type="transmembrane region" description="Helical" evidence="6">
    <location>
        <begin position="246"/>
        <end position="269"/>
    </location>
</feature>
<keyword evidence="4 6" id="KW-0472">Membrane</keyword>
<evidence type="ECO:0000256" key="4">
    <source>
        <dbReference type="ARBA" id="ARBA00023136"/>
    </source>
</evidence>